<protein>
    <submittedName>
        <fullName evidence="4">GNAT family N-acetyltransferase</fullName>
    </submittedName>
</protein>
<name>A0A1D7YMX1_9ACTN</name>
<dbReference type="EMBL" id="CP017248">
    <property type="protein sequence ID" value="AOR36854.1"/>
    <property type="molecule type" value="Genomic_DNA"/>
</dbReference>
<accession>A0A1D7YMX1</accession>
<keyword evidence="2" id="KW-0012">Acyltransferase</keyword>
<evidence type="ECO:0000313" key="4">
    <source>
        <dbReference type="EMBL" id="AOR36854.1"/>
    </source>
</evidence>
<dbReference type="Pfam" id="PF00583">
    <property type="entry name" value="Acetyltransf_1"/>
    <property type="match status" value="2"/>
</dbReference>
<dbReference type="InterPro" id="IPR016181">
    <property type="entry name" value="Acyl_CoA_acyltransferase"/>
</dbReference>
<feature type="domain" description="N-acetyltransferase" evidence="3">
    <location>
        <begin position="163"/>
        <end position="307"/>
    </location>
</feature>
<evidence type="ECO:0000256" key="1">
    <source>
        <dbReference type="ARBA" id="ARBA00022679"/>
    </source>
</evidence>
<evidence type="ECO:0000256" key="2">
    <source>
        <dbReference type="ARBA" id="ARBA00023315"/>
    </source>
</evidence>
<evidence type="ECO:0000259" key="3">
    <source>
        <dbReference type="PROSITE" id="PS51186"/>
    </source>
</evidence>
<dbReference type="InterPro" id="IPR000182">
    <property type="entry name" value="GNAT_dom"/>
</dbReference>
<dbReference type="PROSITE" id="PS51186">
    <property type="entry name" value="GNAT"/>
    <property type="match status" value="2"/>
</dbReference>
<dbReference type="AlphaFoldDB" id="A0A1D7YMX1"/>
<feature type="domain" description="N-acetyltransferase" evidence="3">
    <location>
        <begin position="13"/>
        <end position="157"/>
    </location>
</feature>
<dbReference type="GO" id="GO:0016747">
    <property type="term" value="F:acyltransferase activity, transferring groups other than amino-acyl groups"/>
    <property type="evidence" value="ECO:0007669"/>
    <property type="project" value="InterPro"/>
</dbReference>
<dbReference type="InterPro" id="IPR050832">
    <property type="entry name" value="Bact_Acetyltransf"/>
</dbReference>
<reference evidence="5" key="1">
    <citation type="submission" date="2016-09" db="EMBL/GenBank/DDBJ databases">
        <title>Streptomyces puniciscabiei strain:TW1S1 Genome sequencing and assembly.</title>
        <authorList>
            <person name="Kim M.-K."/>
            <person name="Kim S.B."/>
        </authorList>
    </citation>
    <scope>NUCLEOTIDE SEQUENCE [LARGE SCALE GENOMIC DNA]</scope>
    <source>
        <strain evidence="5">TW1S1</strain>
    </source>
</reference>
<dbReference type="Gene3D" id="3.40.630.30">
    <property type="match status" value="1"/>
</dbReference>
<evidence type="ECO:0000313" key="5">
    <source>
        <dbReference type="Proteomes" id="UP000094960"/>
    </source>
</evidence>
<dbReference type="SUPFAM" id="SSF55729">
    <property type="entry name" value="Acyl-CoA N-acyltransferases (Nat)"/>
    <property type="match status" value="2"/>
</dbReference>
<organism evidence="4 5">
    <name type="scientific">Streptomyces fodineus</name>
    <dbReference type="NCBI Taxonomy" id="1904616"/>
    <lineage>
        <taxon>Bacteria</taxon>
        <taxon>Bacillati</taxon>
        <taxon>Actinomycetota</taxon>
        <taxon>Actinomycetes</taxon>
        <taxon>Kitasatosporales</taxon>
        <taxon>Streptomycetaceae</taxon>
        <taxon>Streptomyces</taxon>
    </lineage>
</organism>
<dbReference type="PANTHER" id="PTHR43877">
    <property type="entry name" value="AMINOALKYLPHOSPHONATE N-ACETYLTRANSFERASE-RELATED-RELATED"/>
    <property type="match status" value="1"/>
</dbReference>
<sequence>MPDLRPQGLPPGYRCRSATTADAAAIHGLVAACERALHGRPETAADRIAAELALPGLRPEYDTLLVHDGTGGPAGYGWVRGRRARVHVHPAHQGRGLGGALLAWAESRARQAGSDRLAQTVPDTDRAATALLRAGGYGPLVTEWLLEIALPGEPEVPDPPAGITVRPFRQGDEQAAYQLTEDAFDEWQPRRKTYEEWARRTVERAAFLPAASPLAFAGDQLIGAVLSLDVPGNDEGYVERVAVRRDHRDRGIARTLLREAFRSFHRLGRPACTLWTHSGTGALPLYERLGMTVRRSSTVYGKALGTD</sequence>
<keyword evidence="5" id="KW-1185">Reference proteome</keyword>
<proteinExistence type="predicted"/>
<dbReference type="CDD" id="cd04301">
    <property type="entry name" value="NAT_SF"/>
    <property type="match status" value="2"/>
</dbReference>
<dbReference type="PROSITE" id="PS51257">
    <property type="entry name" value="PROKAR_LIPOPROTEIN"/>
    <property type="match status" value="1"/>
</dbReference>
<gene>
    <name evidence="4" type="ORF">BFF78_03215</name>
</gene>
<dbReference type="Proteomes" id="UP000094960">
    <property type="component" value="Chromosome"/>
</dbReference>
<dbReference type="KEGG" id="spun:BFF78_03215"/>
<keyword evidence="1 4" id="KW-0808">Transferase</keyword>